<feature type="domain" description="PLD phosphodiesterase" evidence="11">
    <location>
        <begin position="119"/>
        <end position="146"/>
    </location>
</feature>
<evidence type="ECO:0000313" key="12">
    <source>
        <dbReference type="EMBL" id="MBT2133628.1"/>
    </source>
</evidence>
<name>A0ABS5W1J1_9SPHN</name>
<accession>A0ABS5W1J1</accession>
<protein>
    <recommendedName>
        <fullName evidence="4">Phospholipase D</fullName>
    </recommendedName>
    <alternativeName>
        <fullName evidence="9">Choline phosphatase</fullName>
    </alternativeName>
</protein>
<keyword evidence="5" id="KW-0964">Secreted</keyword>
<feature type="domain" description="PLD phosphodiesterase" evidence="11">
    <location>
        <begin position="366"/>
        <end position="393"/>
    </location>
</feature>
<evidence type="ECO:0000256" key="1">
    <source>
        <dbReference type="ARBA" id="ARBA00000798"/>
    </source>
</evidence>
<dbReference type="Gene3D" id="3.30.870.10">
    <property type="entry name" value="Endonuclease Chain A"/>
    <property type="match status" value="2"/>
</dbReference>
<dbReference type="PROSITE" id="PS50035">
    <property type="entry name" value="PLD"/>
    <property type="match status" value="2"/>
</dbReference>
<evidence type="ECO:0000256" key="4">
    <source>
        <dbReference type="ARBA" id="ARBA00018392"/>
    </source>
</evidence>
<sequence>MAGKKKVSVHILTSDFDPIFQFDKHLAAWLAFSELAVGVDRLRIPEEKFQMVIGRHDADWSPNPLLNTFLRSRYDAVLAAINDPKTASAVRLLPGLWDRIQFKGGAAEWIDPTTIAPILVGSLHQKLLIVDERIAYVSGINHVGVNRDNRAHTLLRDTKKWHDGSVRVTGEILDDIVNSAYATWNDQRIKAATFLDKANKAQPRLAIPARKTLDLVPASSAKPAKTSTKSKPKPAGPIPCQAWRTMSRKINSSDQPDTSVADIVEGHVNAIKQAEKFIYLENQYLRDGRIGQALIDKLTAAKDLNLIVVLPAVSEEMMGAADPISLTGVALQFEIIRQLEAFGNRFGAFGLFAPIAPPKKGEPFKDVIYVHNKVMIVDDVFATMGSANLNERGTKLDFELNLAWHSPKIVKALRASLWKEILGSGVDFSGWKPAVFAKSWGDLAAKNAARPPTKRKGFLMPLVNRQGANLPLVPNWLAQSGGSTTQGVIVG</sequence>
<comment type="caution">
    <text evidence="12">The sequence shown here is derived from an EMBL/GenBank/DDBJ whole genome shotgun (WGS) entry which is preliminary data.</text>
</comment>
<keyword evidence="6" id="KW-0677">Repeat</keyword>
<evidence type="ECO:0000256" key="5">
    <source>
        <dbReference type="ARBA" id="ARBA00022525"/>
    </source>
</evidence>
<dbReference type="EMBL" id="JAHFVK010000001">
    <property type="protein sequence ID" value="MBT2133628.1"/>
    <property type="molecule type" value="Genomic_DNA"/>
</dbReference>
<dbReference type="CDD" id="cd09105">
    <property type="entry name" value="PLDc_vPLD1_2_like_2"/>
    <property type="match status" value="1"/>
</dbReference>
<evidence type="ECO:0000256" key="7">
    <source>
        <dbReference type="ARBA" id="ARBA00022801"/>
    </source>
</evidence>
<gene>
    <name evidence="12" type="ORF">KK137_04710</name>
</gene>
<dbReference type="InterPro" id="IPR001736">
    <property type="entry name" value="PLipase_D/transphosphatidylase"/>
</dbReference>
<dbReference type="Pfam" id="PF00614">
    <property type="entry name" value="PLDc"/>
    <property type="match status" value="1"/>
</dbReference>
<dbReference type="Pfam" id="PF13091">
    <property type="entry name" value="PLDc_2"/>
    <property type="match status" value="1"/>
</dbReference>
<feature type="region of interest" description="Disordered" evidence="10">
    <location>
        <begin position="218"/>
        <end position="239"/>
    </location>
</feature>
<keyword evidence="13" id="KW-1185">Reference proteome</keyword>
<dbReference type="InterPro" id="IPR015679">
    <property type="entry name" value="PLipase_D_fam"/>
</dbReference>
<dbReference type="Proteomes" id="UP000811255">
    <property type="component" value="Unassembled WGS sequence"/>
</dbReference>
<reference evidence="12 13" key="1">
    <citation type="submission" date="2021-05" db="EMBL/GenBank/DDBJ databases">
        <title>Croceibacterium sp. LX-88 genome sequence.</title>
        <authorList>
            <person name="Luo X."/>
        </authorList>
    </citation>
    <scope>NUCLEOTIDE SEQUENCE [LARGE SCALE GENOMIC DNA]</scope>
    <source>
        <strain evidence="12 13">LX-88</strain>
    </source>
</reference>
<keyword evidence="7" id="KW-0378">Hydrolase</keyword>
<evidence type="ECO:0000256" key="8">
    <source>
        <dbReference type="ARBA" id="ARBA00023098"/>
    </source>
</evidence>
<evidence type="ECO:0000256" key="3">
    <source>
        <dbReference type="ARBA" id="ARBA00004613"/>
    </source>
</evidence>
<feature type="compositionally biased region" description="Low complexity" evidence="10">
    <location>
        <begin position="218"/>
        <end position="229"/>
    </location>
</feature>
<dbReference type="PANTHER" id="PTHR18896:SF76">
    <property type="entry name" value="PHOSPHOLIPASE"/>
    <property type="match status" value="1"/>
</dbReference>
<evidence type="ECO:0000313" key="13">
    <source>
        <dbReference type="Proteomes" id="UP000811255"/>
    </source>
</evidence>
<comment type="function">
    <text evidence="2">Could be a virulence factor.</text>
</comment>
<organism evidence="12 13">
    <name type="scientific">Croceibacterium selenioxidans</name>
    <dbReference type="NCBI Taxonomy" id="2838833"/>
    <lineage>
        <taxon>Bacteria</taxon>
        <taxon>Pseudomonadati</taxon>
        <taxon>Pseudomonadota</taxon>
        <taxon>Alphaproteobacteria</taxon>
        <taxon>Sphingomonadales</taxon>
        <taxon>Erythrobacteraceae</taxon>
        <taxon>Croceibacterium</taxon>
    </lineage>
</organism>
<dbReference type="SUPFAM" id="SSF56024">
    <property type="entry name" value="Phospholipase D/nuclease"/>
    <property type="match status" value="2"/>
</dbReference>
<evidence type="ECO:0000256" key="10">
    <source>
        <dbReference type="SAM" id="MobiDB-lite"/>
    </source>
</evidence>
<dbReference type="InterPro" id="IPR025202">
    <property type="entry name" value="PLD-like_dom"/>
</dbReference>
<evidence type="ECO:0000256" key="6">
    <source>
        <dbReference type="ARBA" id="ARBA00022737"/>
    </source>
</evidence>
<comment type="catalytic activity">
    <reaction evidence="1">
        <text>a 1,2-diacyl-sn-glycero-3-phosphocholine + H2O = a 1,2-diacyl-sn-glycero-3-phosphate + choline + H(+)</text>
        <dbReference type="Rhea" id="RHEA:14445"/>
        <dbReference type="ChEBI" id="CHEBI:15354"/>
        <dbReference type="ChEBI" id="CHEBI:15377"/>
        <dbReference type="ChEBI" id="CHEBI:15378"/>
        <dbReference type="ChEBI" id="CHEBI:57643"/>
        <dbReference type="ChEBI" id="CHEBI:58608"/>
        <dbReference type="EC" id="3.1.4.4"/>
    </reaction>
</comment>
<dbReference type="RefSeq" id="WP_214534923.1">
    <property type="nucleotide sequence ID" value="NZ_JAHFVK010000001.1"/>
</dbReference>
<evidence type="ECO:0000256" key="2">
    <source>
        <dbReference type="ARBA" id="ARBA00003145"/>
    </source>
</evidence>
<comment type="subcellular location">
    <subcellularLocation>
        <location evidence="3">Secreted</location>
    </subcellularLocation>
</comment>
<evidence type="ECO:0000259" key="11">
    <source>
        <dbReference type="PROSITE" id="PS50035"/>
    </source>
</evidence>
<evidence type="ECO:0000256" key="9">
    <source>
        <dbReference type="ARBA" id="ARBA00029594"/>
    </source>
</evidence>
<keyword evidence="8" id="KW-0443">Lipid metabolism</keyword>
<dbReference type="SMART" id="SM00155">
    <property type="entry name" value="PLDc"/>
    <property type="match status" value="2"/>
</dbReference>
<proteinExistence type="predicted"/>
<dbReference type="PANTHER" id="PTHR18896">
    <property type="entry name" value="PHOSPHOLIPASE D"/>
    <property type="match status" value="1"/>
</dbReference>